<reference evidence="2 3" key="2">
    <citation type="submission" date="2024-05" db="EMBL/GenBank/DDBJ databases">
        <authorList>
            <person name="Chen Y."/>
            <person name="Shah S."/>
            <person name="Dougan E. K."/>
            <person name="Thang M."/>
            <person name="Chan C."/>
        </authorList>
    </citation>
    <scope>NUCLEOTIDE SEQUENCE [LARGE SCALE GENOMIC DNA]</scope>
</reference>
<proteinExistence type="predicted"/>
<dbReference type="Proteomes" id="UP001152797">
    <property type="component" value="Unassembled WGS sequence"/>
</dbReference>
<dbReference type="EMBL" id="CAMXCT010005857">
    <property type="protein sequence ID" value="CAI4013441.1"/>
    <property type="molecule type" value="Genomic_DNA"/>
</dbReference>
<gene>
    <name evidence="1" type="ORF">C1SCF055_LOCUS38408</name>
</gene>
<dbReference type="AlphaFoldDB" id="A0A9P1DQ24"/>
<evidence type="ECO:0000313" key="3">
    <source>
        <dbReference type="Proteomes" id="UP001152797"/>
    </source>
</evidence>
<protein>
    <submittedName>
        <fullName evidence="1">Uncharacterized protein</fullName>
    </submittedName>
</protein>
<accession>A0A9P1DQ24</accession>
<feature type="non-terminal residue" evidence="1">
    <location>
        <position position="149"/>
    </location>
</feature>
<dbReference type="EMBL" id="CAMXCT020005857">
    <property type="protein sequence ID" value="CAL1166816.1"/>
    <property type="molecule type" value="Genomic_DNA"/>
</dbReference>
<dbReference type="EMBL" id="CAMXCT030005857">
    <property type="protein sequence ID" value="CAL4800753.1"/>
    <property type="molecule type" value="Genomic_DNA"/>
</dbReference>
<feature type="non-terminal residue" evidence="1">
    <location>
        <position position="1"/>
    </location>
</feature>
<evidence type="ECO:0000313" key="2">
    <source>
        <dbReference type="EMBL" id="CAL4800753.1"/>
    </source>
</evidence>
<sequence length="149" mass="15548">SSGEGKLLSFQTSQIWAALPTTALPGKSSFFPASSRNRCEDTGKLLSFGGCRRNRCGGTLFSVSGYSRKSCGGSPANDGVSSYLGKVSPSFGPDDWAGQLWYGSLVQVSPSSFPGNDRVCHLSWFFGSGFGISKEASSAAAASYACWSG</sequence>
<reference evidence="1" key="1">
    <citation type="submission" date="2022-10" db="EMBL/GenBank/DDBJ databases">
        <authorList>
            <person name="Chen Y."/>
            <person name="Dougan E. K."/>
            <person name="Chan C."/>
            <person name="Rhodes N."/>
            <person name="Thang M."/>
        </authorList>
    </citation>
    <scope>NUCLEOTIDE SEQUENCE</scope>
</reference>
<keyword evidence="3" id="KW-1185">Reference proteome</keyword>
<organism evidence="1">
    <name type="scientific">Cladocopium goreaui</name>
    <dbReference type="NCBI Taxonomy" id="2562237"/>
    <lineage>
        <taxon>Eukaryota</taxon>
        <taxon>Sar</taxon>
        <taxon>Alveolata</taxon>
        <taxon>Dinophyceae</taxon>
        <taxon>Suessiales</taxon>
        <taxon>Symbiodiniaceae</taxon>
        <taxon>Cladocopium</taxon>
    </lineage>
</organism>
<evidence type="ECO:0000313" key="1">
    <source>
        <dbReference type="EMBL" id="CAI4013441.1"/>
    </source>
</evidence>
<name>A0A9P1DQ24_9DINO</name>
<comment type="caution">
    <text evidence="1">The sequence shown here is derived from an EMBL/GenBank/DDBJ whole genome shotgun (WGS) entry which is preliminary data.</text>
</comment>